<comment type="subcellular location">
    <subcellularLocation>
        <location evidence="1">Membrane</location>
    </subcellularLocation>
</comment>
<keyword evidence="3 5" id="KW-1133">Transmembrane helix</keyword>
<feature type="transmembrane region" description="Helical" evidence="5">
    <location>
        <begin position="88"/>
        <end position="106"/>
    </location>
</feature>
<feature type="signal peptide" evidence="6">
    <location>
        <begin position="1"/>
        <end position="22"/>
    </location>
</feature>
<reference evidence="7 8" key="1">
    <citation type="submission" date="2021-11" db="EMBL/GenBank/DDBJ databases">
        <authorList>
            <person name="Liang Q."/>
            <person name="Mou H."/>
            <person name="Liu Z."/>
        </authorList>
    </citation>
    <scope>NUCLEOTIDE SEQUENCE [LARGE SCALE GENOMIC DNA]</scope>
    <source>
        <strain evidence="7 8">CHU3</strain>
    </source>
</reference>
<dbReference type="Pfam" id="PF01124">
    <property type="entry name" value="MAPEG"/>
    <property type="match status" value="1"/>
</dbReference>
<evidence type="ECO:0000256" key="3">
    <source>
        <dbReference type="ARBA" id="ARBA00022989"/>
    </source>
</evidence>
<dbReference type="PANTHER" id="PTHR35371:SF1">
    <property type="entry name" value="BLR7753 PROTEIN"/>
    <property type="match status" value="1"/>
</dbReference>
<keyword evidence="6" id="KW-0732">Signal</keyword>
<dbReference type="PANTHER" id="PTHR35371">
    <property type="entry name" value="INNER MEMBRANE PROTEIN"/>
    <property type="match status" value="1"/>
</dbReference>
<evidence type="ECO:0000313" key="7">
    <source>
        <dbReference type="EMBL" id="MCV2370832.1"/>
    </source>
</evidence>
<keyword evidence="8" id="KW-1185">Reference proteome</keyword>
<keyword evidence="2 5" id="KW-0812">Transmembrane</keyword>
<dbReference type="RefSeq" id="WP_263573417.1">
    <property type="nucleotide sequence ID" value="NZ_JAJIRN010000011.1"/>
</dbReference>
<evidence type="ECO:0000256" key="2">
    <source>
        <dbReference type="ARBA" id="ARBA00022692"/>
    </source>
</evidence>
<dbReference type="SUPFAM" id="SSF161084">
    <property type="entry name" value="MAPEG domain-like"/>
    <property type="match status" value="1"/>
</dbReference>
<dbReference type="Gene3D" id="1.20.120.550">
    <property type="entry name" value="Membrane associated eicosanoid/glutathione metabolism-like domain"/>
    <property type="match status" value="1"/>
</dbReference>
<organism evidence="7 8">
    <name type="scientific">Roseateles oligotrophus</name>
    <dbReference type="NCBI Taxonomy" id="1769250"/>
    <lineage>
        <taxon>Bacteria</taxon>
        <taxon>Pseudomonadati</taxon>
        <taxon>Pseudomonadota</taxon>
        <taxon>Betaproteobacteria</taxon>
        <taxon>Burkholderiales</taxon>
        <taxon>Sphaerotilaceae</taxon>
        <taxon>Roseateles</taxon>
    </lineage>
</organism>
<sequence length="131" mass="13791">MTIANYCILAACALPIVCAGLAKSGSFGRPRREGGYDNHNPRAWLAQLSGRKARANAAQANSFEALPLFIAGVLVAQQMNAPQGLVDALALGFIAARVAYIAAYMADLASLRSAIWFVGVVCSVALFFSAR</sequence>
<evidence type="ECO:0000256" key="6">
    <source>
        <dbReference type="SAM" id="SignalP"/>
    </source>
</evidence>
<dbReference type="Proteomes" id="UP001209701">
    <property type="component" value="Unassembled WGS sequence"/>
</dbReference>
<name>A0ABT2YLA0_9BURK</name>
<evidence type="ECO:0000256" key="4">
    <source>
        <dbReference type="ARBA" id="ARBA00023136"/>
    </source>
</evidence>
<feature type="transmembrane region" description="Helical" evidence="5">
    <location>
        <begin position="113"/>
        <end position="130"/>
    </location>
</feature>
<evidence type="ECO:0000313" key="8">
    <source>
        <dbReference type="Proteomes" id="UP001209701"/>
    </source>
</evidence>
<accession>A0ABT2YLA0</accession>
<comment type="caution">
    <text evidence="7">The sequence shown here is derived from an EMBL/GenBank/DDBJ whole genome shotgun (WGS) entry which is preliminary data.</text>
</comment>
<dbReference type="InterPro" id="IPR001129">
    <property type="entry name" value="Membr-assoc_MAPEG"/>
</dbReference>
<evidence type="ECO:0000256" key="5">
    <source>
        <dbReference type="SAM" id="Phobius"/>
    </source>
</evidence>
<dbReference type="InterPro" id="IPR023352">
    <property type="entry name" value="MAPEG-like_dom_sf"/>
</dbReference>
<protein>
    <submittedName>
        <fullName evidence="7">MAPEG family protein</fullName>
    </submittedName>
</protein>
<keyword evidence="4 5" id="KW-0472">Membrane</keyword>
<gene>
    <name evidence="7" type="ORF">LNV07_22330</name>
</gene>
<dbReference type="EMBL" id="JAJIRN010000011">
    <property type="protein sequence ID" value="MCV2370832.1"/>
    <property type="molecule type" value="Genomic_DNA"/>
</dbReference>
<proteinExistence type="predicted"/>
<feature type="chain" id="PRO_5045524695" evidence="6">
    <location>
        <begin position="23"/>
        <end position="131"/>
    </location>
</feature>
<evidence type="ECO:0000256" key="1">
    <source>
        <dbReference type="ARBA" id="ARBA00004370"/>
    </source>
</evidence>